<evidence type="ECO:0000313" key="2">
    <source>
        <dbReference type="EMBL" id="GID46461.1"/>
    </source>
</evidence>
<sequence length="103" mass="10403">MVQPRDDLGAGAAELVAAVNEQPQCHGGVVDGDAVGIDRVGLAALAGGEHPGAGGQFRRDVKDGLAVGDQALGDVPADTVAARDRPDPVTRWSALGRAGRQGR</sequence>
<proteinExistence type="predicted"/>
<protein>
    <submittedName>
        <fullName evidence="2">Uncharacterized protein</fullName>
    </submittedName>
</protein>
<dbReference type="EMBL" id="BOMF01000075">
    <property type="protein sequence ID" value="GID46461.1"/>
    <property type="molecule type" value="Genomic_DNA"/>
</dbReference>
<gene>
    <name evidence="2" type="ORF">Aca07nite_37360</name>
</gene>
<comment type="caution">
    <text evidence="2">The sequence shown here is derived from an EMBL/GenBank/DDBJ whole genome shotgun (WGS) entry which is preliminary data.</text>
</comment>
<organism evidence="2">
    <name type="scientific">Actinoplanes campanulatus</name>
    <dbReference type="NCBI Taxonomy" id="113559"/>
    <lineage>
        <taxon>Bacteria</taxon>
        <taxon>Bacillati</taxon>
        <taxon>Actinomycetota</taxon>
        <taxon>Actinomycetes</taxon>
        <taxon>Micromonosporales</taxon>
        <taxon>Micromonosporaceae</taxon>
        <taxon>Actinoplanes</taxon>
    </lineage>
</organism>
<accession>A0ABQ3WJN3</accession>
<name>A0ABQ3WJN3_9ACTN</name>
<reference evidence="2" key="1">
    <citation type="submission" date="2021-01" db="EMBL/GenBank/DDBJ databases">
        <title>Whole genome shotgun sequence of Actinoplanes capillaceus NBRC 16408.</title>
        <authorList>
            <person name="Komaki H."/>
            <person name="Tamura T."/>
        </authorList>
    </citation>
    <scope>NUCLEOTIDE SEQUENCE [LARGE SCALE GENOMIC DNA]</scope>
    <source>
        <strain evidence="2">NBRC 16408</strain>
    </source>
</reference>
<feature type="region of interest" description="Disordered" evidence="1">
    <location>
        <begin position="76"/>
        <end position="103"/>
    </location>
</feature>
<evidence type="ECO:0000256" key="1">
    <source>
        <dbReference type="SAM" id="MobiDB-lite"/>
    </source>
</evidence>